<evidence type="ECO:0000313" key="3">
    <source>
        <dbReference type="EMBL" id="MFD2615869.1"/>
    </source>
</evidence>
<feature type="domain" description="DUF58" evidence="2">
    <location>
        <begin position="205"/>
        <end position="312"/>
    </location>
</feature>
<comment type="caution">
    <text evidence="3">The sequence shown here is derived from an EMBL/GenBank/DDBJ whole genome shotgun (WGS) entry which is preliminary data.</text>
</comment>
<dbReference type="Proteomes" id="UP001597458">
    <property type="component" value="Unassembled WGS sequence"/>
</dbReference>
<evidence type="ECO:0000259" key="2">
    <source>
        <dbReference type="Pfam" id="PF01882"/>
    </source>
</evidence>
<name>A0ABW5PM12_9BACI</name>
<keyword evidence="4" id="KW-1185">Reference proteome</keyword>
<reference evidence="4" key="1">
    <citation type="journal article" date="2019" name="Int. J. Syst. Evol. Microbiol.">
        <title>The Global Catalogue of Microorganisms (GCM) 10K type strain sequencing project: providing services to taxonomists for standard genome sequencing and annotation.</title>
        <authorList>
            <consortium name="The Broad Institute Genomics Platform"/>
            <consortium name="The Broad Institute Genome Sequencing Center for Infectious Disease"/>
            <person name="Wu L."/>
            <person name="Ma J."/>
        </authorList>
    </citation>
    <scope>NUCLEOTIDE SEQUENCE [LARGE SCALE GENOMIC DNA]</scope>
    <source>
        <strain evidence="4">TISTR 2241</strain>
    </source>
</reference>
<accession>A0ABW5PM12</accession>
<protein>
    <submittedName>
        <fullName evidence="3">DUF58 domain-containing protein</fullName>
    </submittedName>
</protein>
<organism evidence="3 4">
    <name type="scientific">Terrilactibacillus laevilacticus</name>
    <dbReference type="NCBI Taxonomy" id="1380157"/>
    <lineage>
        <taxon>Bacteria</taxon>
        <taxon>Bacillati</taxon>
        <taxon>Bacillota</taxon>
        <taxon>Bacilli</taxon>
        <taxon>Bacillales</taxon>
        <taxon>Bacillaceae</taxon>
        <taxon>Terrilactibacillus</taxon>
    </lineage>
</organism>
<dbReference type="Pfam" id="PF01882">
    <property type="entry name" value="DUF58"/>
    <property type="match status" value="1"/>
</dbReference>
<gene>
    <name evidence="3" type="ORF">ACFSTF_00735</name>
</gene>
<keyword evidence="1" id="KW-1133">Transmembrane helix</keyword>
<keyword evidence="1" id="KW-0812">Transmembrane</keyword>
<keyword evidence="1" id="KW-0472">Membrane</keyword>
<evidence type="ECO:0000313" key="4">
    <source>
        <dbReference type="Proteomes" id="UP001597458"/>
    </source>
</evidence>
<sequence length="392" mass="45640">MIKKMIVKVRETPYFKLFNITILLALSFIFAMFQGGFVSWFIFYSFLPIVLYIVLLQLYPLRLIHVKRKISTKLAKAGETLTIELTLKRRWPFPLFLFTIMDAIPSTMIESSQQGKMMVLLWGKRQITLHYVIPQIQRGEHTFEFVTLLIGDPFGFYQKKVRIPFRTVVIVYPAIHAIPYPQKDQQYIVPAYYDLEMDLSNLSGTRAYQSGDRLSWLDWKSTARTNQLATKQFDTIKQRHVTIVMDLEAHHDNQFERGVSFCASLAQTLLKNGYTLELKQTGSTSSLVPRGSGDYQMSIIYQTLARLSPNDQDNPDGYVYNDRQQGTVYYYVMVHFSEHQFRLLEKAATEAHPIHVFVMMDKEDKMHLDVAGSPFFHLYRIGQSRQVTESHE</sequence>
<feature type="transmembrane region" description="Helical" evidence="1">
    <location>
        <begin position="37"/>
        <end position="59"/>
    </location>
</feature>
<proteinExistence type="predicted"/>
<dbReference type="RefSeq" id="WP_141191104.1">
    <property type="nucleotide sequence ID" value="NZ_JBHUMR010000001.1"/>
</dbReference>
<dbReference type="InterPro" id="IPR002881">
    <property type="entry name" value="DUF58"/>
</dbReference>
<feature type="transmembrane region" description="Helical" evidence="1">
    <location>
        <begin position="12"/>
        <end position="31"/>
    </location>
</feature>
<dbReference type="PANTHER" id="PTHR34351:SF2">
    <property type="entry name" value="DUF58 DOMAIN-CONTAINING PROTEIN"/>
    <property type="match status" value="1"/>
</dbReference>
<dbReference type="EMBL" id="JBHUMR010000001">
    <property type="protein sequence ID" value="MFD2615869.1"/>
    <property type="molecule type" value="Genomic_DNA"/>
</dbReference>
<evidence type="ECO:0000256" key="1">
    <source>
        <dbReference type="SAM" id="Phobius"/>
    </source>
</evidence>
<dbReference type="PANTHER" id="PTHR34351">
    <property type="entry name" value="SLR1927 PROTEIN-RELATED"/>
    <property type="match status" value="1"/>
</dbReference>